<dbReference type="InterPro" id="IPR018511">
    <property type="entry name" value="Hemolysin-typ_Ca-bd_CS"/>
</dbReference>
<sequence>MAETRTWDALADYFDYLGAIAAGAAKYFPQYPALQYVGPMLIDGLGQMSGAVTPDNPTPDLPEQLRDSAAKFLGGVVGAALAPALAELAGACIIAAGGTVSPLLAAVLLAGAVYIAGKNFGEAFEDIGDLLADLVPPLVNVFRDPLVLDLDGDGVELTALAGSTTHFDYGQDGFAERTGWVSADDGILVRDANGNGTVDGAGELFGSATQDGFAVLETMDSNGDGRVDTADAGFQELYVWQDANQNGQADAGELKHLSDLGISSVSVIRQAVGSTNQGNTVGYEGTFTRADGTIGTSQTIYFQTDDRDTVGDNTPDFVAPQDVKQLPQLPGSGTLNSIAWLATNDAGFKADWLALTDAAASLSFDDLKSQFEQLLLRWAGVDDLDPTSRGHFVDARHLAFVEKFFGSQYQEFHAGELETTSPSREQFGDRIELSFDSITDLLLTNFLAQTDMSKFIRTGDIDTLVSSPYFALGVLTLNASDDSVDLKVLVEQASMLLLSAKPGELGTTAEFLVKGFLGLDGVVTSAFDGDRGAYLAALGPQLDVVADSTLSAIVTSIADGSVLQGSVETNVLIGSPEDNVFIAGKGNDVTIGGAGSDLYIYSAGDGSDYIRDSATSLVENDRLFLTDQRSSDLTFERVGNSLRIGFVGKSETIVSEDFFLEWGKENRGVDSIILTDGAILSREDIRARTTTTSNVGSSQINDSALDDIIHGTSNHEEIRISGGNDTILYSEGDGFDIITDTSGNAAEKDVLNLGQLSPSDIELSRIDDALFVKILSSGEYITDRYFFRSETTTSTTGGWGIDQIRFVNGVTWNRDAIKANSVVRGDDAANALAAYSTSDQYEGGKGNDSISGGVGSDTYIWSKGDGSDTIIDNRSDTVGFDKLVLSDVGPGDIELSRAGTSLKVTILSTREVIEITDQFSGIDNIVDGWNSTRLGIEAIQFGNGAQWSRETIMKGIVNTGLDTQIFFAQDPLTGGVIVSYFEDELGHRGDIIDISSPYFNGMKYSGIHDVKYGSDFDDTIGGANVNPADLTIASTEGSNYFDGRGGNDVLTGGAGHDALVGGDGADALYGDLAGGFESSLDGNDQLDGGDGDDALYGAGGNDYLSGGDGIDQLYGGAGDDYLFDTGFTGEEAGIPDDYFEGGKGDDIIVSAQSFSAANGGASNGNDIYVYRLGDGNDVIFEGSHSTTEVDKLLLLNIDAQDVELTQRGIDLVLTIGSTHQTITEAGFFWNYGSASQGMEQIIFDDGEIWGREYVRQHLVFRGSDGRETIQNNDSYGNTFISQKGDDIIVSAYTRGGANGGAANGNDTFIYSRGDGNDLFFDGSHSRSETDTLVLTDIRSSEVIAFRSGLDFVLKDLVTGQLIINEGFFWEWDSRGQGIDVIQFADGASWNRTEMRDNAWYRGSVTNDLLQTAEGIDNVFFGDLGDDIIVSAYTRGGANGGGTTGNDLFIYNLGDGNDLIFDGSFSLAEKDRLELRGINADEVSLSQNGLDLIIKITPSGQQITDEGAFWNRSSVGQGLDEIKFEDGTIWNREDIRYWAQEGSIFYGGTSANETLIGSYLDQNLSGNNGNDFIDGKEGSDIIHGDVGNDILAMTVASIGDVDQLDGGAGTDTVTFEQFQSSVYVDMVANNGEVRTGDTSSASTGSDRLIATLVNNENLKGTAFSDVLLADAGNNTLEGGAGDDVMDGRSGNDILLGGAGSDILDGYIGDDQLDGGIGADTLRGGLGNDILLGGADSDILDGDIGDDQLDGGVGDDTLRGGLGNDTYIYRAGDGADVIFEATSEGTADTLKLSGVAPSAVNLIREGNNLKIQFAGSTGDQLTLVSGATTTAEFDQYGIEKIQFDDGTIWDAAVLRQKSVYAGATDGNDTLIGTTASGDFGGGKGDDVLNAGGGNDNYIYRRGDGSDRITEDANGGATDRITLVDITKDEVVLHRVANDLYIQIKESQAGAADGGLILVKGTLGSSSQQGVEQIVFADGTVWSATQILAGITSGGWLPPATITGTSANDVLAGTTGNDIFDTGAGDDRLEGKEGTDVYVYRAGDGNDIITDYRGSRDNRLMLGPGIEASDVVFARVASDSNDMKLAFRSMAGSLTFDNELWGDAGVEFIEFADGTVWDETEISRRYVADQQTSGNDTIWGTNLSDLATGGAGSDTLITYSGNDRLVGGVGNDRLEGGEGTDVYSYDAGDGDDVIFDYRGSRDNVLEIGAGIVATDVVFSRLASDSNDMKLAFNTMSGSIVLDNQLWGDAGIEFIRFADGTVWNATQIAARYVADQQTSGDDTIWGTDLSDLAIGGAGNDTLVTYGGNDRLVGGVGNDRLEGGDGTDVYAYNAGDGDDVIFDYRGSRDNVLEFGAGIAATDVVFSRVASDLNDMKLAFNTMSGSIVLDNQLWGDAGIEFIRFADGTVWNQTQIAARYVADQQTSGDDIIWGTDLSDLAIGGAGNDTLVTYGGNDRLVGGVGNDRLEGAEGTDVYAYGVGDGDDVLFDNRGSRDNVVEFGTGIAATDVIFARVASDVNDMKLSFRTMSGSIVLDNQLWGDAGIEFIRFADGTVWNESQILARYVADQQTSGDDTIWGTYGADTIQGGAGNDTLTGVGGNDVFVFKADFGKDNVTDFSAGAGIGDVLDISNDLFADFASVLAAASQVGADTVITHDANTSITLKNVALTSLHQDDFRFTAAA</sequence>
<evidence type="ECO:0000256" key="1">
    <source>
        <dbReference type="ARBA" id="ARBA00004613"/>
    </source>
</evidence>
<dbReference type="PANTHER" id="PTHR38340:SF1">
    <property type="entry name" value="S-LAYER PROTEIN"/>
    <property type="match status" value="1"/>
</dbReference>
<feature type="domain" description="Haemolysin-type calcium binding-related" evidence="3">
    <location>
        <begin position="2224"/>
        <end position="2263"/>
    </location>
</feature>
<feature type="domain" description="Haemolysin-type calcium binding-related" evidence="3">
    <location>
        <begin position="1210"/>
        <end position="1252"/>
    </location>
</feature>
<gene>
    <name evidence="4" type="ORF">CO662_36420</name>
</gene>
<keyword evidence="5" id="KW-1185">Reference proteome</keyword>
<name>A0ABX4IW85_9HYPH</name>
<feature type="domain" description="Haemolysin-type calcium binding-related" evidence="3">
    <location>
        <begin position="2369"/>
        <end position="2408"/>
    </location>
</feature>
<feature type="domain" description="Haemolysin-type calcium binding-related" evidence="3">
    <location>
        <begin position="2089"/>
        <end position="2117"/>
    </location>
</feature>
<accession>A0ABX4IW85</accession>
<dbReference type="InterPro" id="IPR001343">
    <property type="entry name" value="Hemolysn_Ca-bd"/>
</dbReference>
<evidence type="ECO:0000313" key="4">
    <source>
        <dbReference type="EMBL" id="PDS46288.1"/>
    </source>
</evidence>
<dbReference type="PRINTS" id="PR00313">
    <property type="entry name" value="CABNDNGRPT"/>
</dbReference>
<dbReference type="PROSITE" id="PS00330">
    <property type="entry name" value="HEMOLYSIN_CALCIUM"/>
    <property type="match status" value="10"/>
</dbReference>
<dbReference type="Pfam" id="PF06594">
    <property type="entry name" value="HCBP_related"/>
    <property type="match status" value="8"/>
</dbReference>
<proteinExistence type="predicted"/>
<dbReference type="InterPro" id="IPR010566">
    <property type="entry name" value="Haemolys_ca-bd"/>
</dbReference>
<feature type="domain" description="Haemolysin-type calcium binding-related" evidence="3">
    <location>
        <begin position="1806"/>
        <end position="1850"/>
    </location>
</feature>
<organism evidence="4 5">
    <name type="scientific">Rhizobium anhuiense</name>
    <dbReference type="NCBI Taxonomy" id="1184720"/>
    <lineage>
        <taxon>Bacteria</taxon>
        <taxon>Pseudomonadati</taxon>
        <taxon>Pseudomonadota</taxon>
        <taxon>Alphaproteobacteria</taxon>
        <taxon>Hyphomicrobiales</taxon>
        <taxon>Rhizobiaceae</taxon>
        <taxon>Rhizobium/Agrobacterium group</taxon>
        <taxon>Rhizobium</taxon>
    </lineage>
</organism>
<feature type="domain" description="Haemolysin-type calcium binding-related" evidence="3">
    <location>
        <begin position="2514"/>
        <end position="2552"/>
    </location>
</feature>
<dbReference type="RefSeq" id="WP_097545477.1">
    <property type="nucleotide sequence ID" value="NZ_NWSK01000045.1"/>
</dbReference>
<dbReference type="EMBL" id="NWSL01000064">
    <property type="protein sequence ID" value="PDS46288.1"/>
    <property type="molecule type" value="Genomic_DNA"/>
</dbReference>
<dbReference type="SUPFAM" id="SSF51120">
    <property type="entry name" value="beta-Roll"/>
    <property type="match status" value="13"/>
</dbReference>
<evidence type="ECO:0000259" key="3">
    <source>
        <dbReference type="Pfam" id="PF06594"/>
    </source>
</evidence>
<evidence type="ECO:0000256" key="2">
    <source>
        <dbReference type="ARBA" id="ARBA00022525"/>
    </source>
</evidence>
<feature type="domain" description="Haemolysin-type calcium binding-related" evidence="3">
    <location>
        <begin position="1490"/>
        <end position="1533"/>
    </location>
</feature>
<dbReference type="InterPro" id="IPR050557">
    <property type="entry name" value="RTX_toxin/Mannuronan_C5-epim"/>
</dbReference>
<keyword evidence="2" id="KW-0964">Secreted</keyword>
<dbReference type="InterPro" id="IPR011049">
    <property type="entry name" value="Serralysin-like_metalloprot_C"/>
</dbReference>
<comment type="subcellular location">
    <subcellularLocation>
        <location evidence="1">Secreted</location>
    </subcellularLocation>
</comment>
<protein>
    <recommendedName>
        <fullName evidence="3">Haemolysin-type calcium binding-related domain-containing protein</fullName>
    </recommendedName>
</protein>
<reference evidence="4 5" key="1">
    <citation type="submission" date="2017-09" db="EMBL/GenBank/DDBJ databases">
        <title>Comparative genomics of rhizobia isolated from Phaseolus vulgaris in China.</title>
        <authorList>
            <person name="Tong W."/>
        </authorList>
    </citation>
    <scope>NUCLEOTIDE SEQUENCE [LARGE SCALE GENOMIC DNA]</scope>
    <source>
        <strain evidence="4 5">Y27</strain>
    </source>
</reference>
<evidence type="ECO:0000313" key="5">
    <source>
        <dbReference type="Proteomes" id="UP000219972"/>
    </source>
</evidence>
<dbReference type="Gene3D" id="2.150.10.10">
    <property type="entry name" value="Serralysin-like metalloprotease, C-terminal"/>
    <property type="match status" value="11"/>
</dbReference>
<dbReference type="Proteomes" id="UP000219972">
    <property type="component" value="Unassembled WGS sequence"/>
</dbReference>
<dbReference type="Pfam" id="PF00353">
    <property type="entry name" value="HemolysinCabind"/>
    <property type="match status" value="13"/>
</dbReference>
<feature type="domain" description="Haemolysin-type calcium binding-related" evidence="3">
    <location>
        <begin position="1936"/>
        <end position="1983"/>
    </location>
</feature>
<comment type="caution">
    <text evidence="4">The sequence shown here is derived from an EMBL/GenBank/DDBJ whole genome shotgun (WGS) entry which is preliminary data.</text>
</comment>
<dbReference type="PANTHER" id="PTHR38340">
    <property type="entry name" value="S-LAYER PROTEIN"/>
    <property type="match status" value="1"/>
</dbReference>